<sequence>MSRVAIVVLLVAFVVELGTGVWLYREREAVTQAENVVVQRESSVSSRETKATERETANQSEAERLSVQEDGLEAKDANLAAENARLVAIDRDQTSKSNKLAEKERLLTKREEEDEEDDENQAFALSLVKDTLDRVREAVDRQNRSGGGWPPGAQPSPQSPDMSPEAPAPVDVASLNEQLQQLEARYQRIEQSEPDGESGALAREAALTELAFECAELIKRGSIDSLQIQAVIEVDLELLRDWAVRLGLPEDVVPKNLYELLESSRLAEIELLQVKKVAFLKERNVGWSGLYSGALADAESTLHQIQDAKGKRPADPTLLFAKAILERKISPSDAAALQSAASGEARTAAINLRYAQLLKQQMAIRWWDIGIIQRLRDVEVLLSPEVREQFSTSDVRLKYIDLLSASMPSDPKALRVSLQALMMAPETVEEAIAQFISERYADPIRAAESQAILEAAYASENGEVVTAEDRVAFKEWLAGHLSPGKVYEFGIVRIDTLLGIFSDLAVLNDPRAPHADDRFEVEETRRALVTENVRRPVDIASREARLNSPLRVTKPEPQRLNGILRILVERTGTPELKRAWLETALDGLAAQLDSIERTHRLAETAIKENLTQNSSLEKLGEYGASAPENREVRVALAEALKAVELRLITLEEVAVESGRLKELKARAKAGLNAIPPPIGDLSSVVAAPDWAPPELERQIKTIETRLIPAINAATKHTGQEISAIRASKEVAELSYYFHGERLPHEFSDGEVIERFRTMSKEERILEFASVFRGLYGDEKIAELRDSLRAAKYGTLNQRFAVPEFRNYVDDGAVFMGKDSLGREFYRINGAVRVLHNVEGGVMNCPVYIAD</sequence>
<dbReference type="Proteomes" id="UP000319908">
    <property type="component" value="Unassembled WGS sequence"/>
</dbReference>
<dbReference type="EMBL" id="SJPU01000009">
    <property type="protein sequence ID" value="TWU09742.1"/>
    <property type="molecule type" value="Genomic_DNA"/>
</dbReference>
<feature type="region of interest" description="Disordered" evidence="1">
    <location>
        <begin position="140"/>
        <end position="169"/>
    </location>
</feature>
<feature type="compositionally biased region" description="Basic and acidic residues" evidence="1">
    <location>
        <begin position="47"/>
        <end position="70"/>
    </location>
</feature>
<name>A0A5C6BDE6_9BACT</name>
<evidence type="ECO:0000256" key="1">
    <source>
        <dbReference type="SAM" id="MobiDB-lite"/>
    </source>
</evidence>
<proteinExistence type="predicted"/>
<gene>
    <name evidence="2" type="ORF">Poly21_55470</name>
</gene>
<dbReference type="AlphaFoldDB" id="A0A5C6BDE6"/>
<reference evidence="2 3" key="1">
    <citation type="journal article" date="2020" name="Antonie Van Leeuwenhoek">
        <title>Rhodopirellula heiligendammensis sp. nov., Rhodopirellula pilleata sp. nov., and Rhodopirellula solitaria sp. nov. isolated from natural or artificial marine surfaces in Northern Germany and California, USA, and emended description of the genus Rhodopirellula.</title>
        <authorList>
            <person name="Kallscheuer N."/>
            <person name="Wiegand S."/>
            <person name="Jogler M."/>
            <person name="Boedeker C."/>
            <person name="Peeters S.H."/>
            <person name="Rast P."/>
            <person name="Heuer A."/>
            <person name="Jetten M.S.M."/>
            <person name="Rohde M."/>
            <person name="Jogler C."/>
        </authorList>
    </citation>
    <scope>NUCLEOTIDE SEQUENCE [LARGE SCALE GENOMIC DNA]</scope>
    <source>
        <strain evidence="2 3">Poly21</strain>
    </source>
</reference>
<evidence type="ECO:0000313" key="3">
    <source>
        <dbReference type="Proteomes" id="UP000319908"/>
    </source>
</evidence>
<organism evidence="2 3">
    <name type="scientific">Allorhodopirellula heiligendammensis</name>
    <dbReference type="NCBI Taxonomy" id="2714739"/>
    <lineage>
        <taxon>Bacteria</taxon>
        <taxon>Pseudomonadati</taxon>
        <taxon>Planctomycetota</taxon>
        <taxon>Planctomycetia</taxon>
        <taxon>Pirellulales</taxon>
        <taxon>Pirellulaceae</taxon>
        <taxon>Allorhodopirellula</taxon>
    </lineage>
</organism>
<feature type="region of interest" description="Disordered" evidence="1">
    <location>
        <begin position="36"/>
        <end position="70"/>
    </location>
</feature>
<comment type="caution">
    <text evidence="2">The sequence shown here is derived from an EMBL/GenBank/DDBJ whole genome shotgun (WGS) entry which is preliminary data.</text>
</comment>
<protein>
    <submittedName>
        <fullName evidence="2">Uncharacterized protein</fullName>
    </submittedName>
</protein>
<feature type="region of interest" description="Disordered" evidence="1">
    <location>
        <begin position="93"/>
        <end position="121"/>
    </location>
</feature>
<feature type="compositionally biased region" description="Low complexity" evidence="1">
    <location>
        <begin position="36"/>
        <end position="46"/>
    </location>
</feature>
<evidence type="ECO:0000313" key="2">
    <source>
        <dbReference type="EMBL" id="TWU09742.1"/>
    </source>
</evidence>
<feature type="compositionally biased region" description="Basic and acidic residues" evidence="1">
    <location>
        <begin position="93"/>
        <end position="111"/>
    </location>
</feature>
<accession>A0A5C6BDE6</accession>
<keyword evidence="3" id="KW-1185">Reference proteome</keyword>
<dbReference type="RefSeq" id="WP_146409971.1">
    <property type="nucleotide sequence ID" value="NZ_SJPU01000009.1"/>
</dbReference>